<dbReference type="AlphaFoldDB" id="A0A183FRD9"/>
<organism evidence="3 4">
    <name type="scientific">Heligmosomoides polygyrus</name>
    <name type="common">Parasitic roundworm</name>
    <dbReference type="NCBI Taxonomy" id="6339"/>
    <lineage>
        <taxon>Eukaryota</taxon>
        <taxon>Metazoa</taxon>
        <taxon>Ecdysozoa</taxon>
        <taxon>Nematoda</taxon>
        <taxon>Chromadorea</taxon>
        <taxon>Rhabditida</taxon>
        <taxon>Rhabditina</taxon>
        <taxon>Rhabditomorpha</taxon>
        <taxon>Strongyloidea</taxon>
        <taxon>Heligmosomidae</taxon>
        <taxon>Heligmosomoides</taxon>
    </lineage>
</organism>
<evidence type="ECO:0000313" key="2">
    <source>
        <dbReference type="EMBL" id="VDO84889.1"/>
    </source>
</evidence>
<dbReference type="Proteomes" id="UP000050761">
    <property type="component" value="Unassembled WGS sequence"/>
</dbReference>
<accession>A0A183FRD9</accession>
<proteinExistence type="predicted"/>
<reference evidence="2 3" key="1">
    <citation type="submission" date="2018-11" db="EMBL/GenBank/DDBJ databases">
        <authorList>
            <consortium name="Pathogen Informatics"/>
        </authorList>
    </citation>
    <scope>NUCLEOTIDE SEQUENCE [LARGE SCALE GENOMIC DNA]</scope>
</reference>
<name>A0A183FRD9_HELPZ</name>
<dbReference type="WBParaSite" id="HPBE_0001038901-mRNA-1">
    <property type="protein sequence ID" value="HPBE_0001038901-mRNA-1"/>
    <property type="gene ID" value="HPBE_0001038901"/>
</dbReference>
<dbReference type="OrthoDB" id="5418203at2759"/>
<sequence>MKHLLPEFVLVLPHVLEAYDIPESKVAEDVVNALATTDWGSATVKWLERKMVFVVFASLHRLDFYLSAACESLNVLLLCRARPKTHAGVARRMVESTLGLRSALSKEQRDAERKQLSDAKGLNMISSWLQWPFPGCYQRK</sequence>
<protein>
    <submittedName>
        <fullName evidence="4">HEPN domain-containing protein</fullName>
    </submittedName>
</protein>
<keyword evidence="1" id="KW-0732">Signal</keyword>
<evidence type="ECO:0000256" key="1">
    <source>
        <dbReference type="SAM" id="SignalP"/>
    </source>
</evidence>
<accession>A0A3P7Z475</accession>
<feature type="chain" id="PRO_5044551582" evidence="1">
    <location>
        <begin position="19"/>
        <end position="140"/>
    </location>
</feature>
<feature type="signal peptide" evidence="1">
    <location>
        <begin position="1"/>
        <end position="18"/>
    </location>
</feature>
<dbReference type="PANTHER" id="PTHR21678">
    <property type="entry name" value="GROWTH INHIBITION AND DIFFERENTIATION RELATED PROTEIN 88"/>
    <property type="match status" value="1"/>
</dbReference>
<dbReference type="PANTHER" id="PTHR21678:SF0">
    <property type="entry name" value="C3H1-TYPE DOMAIN-CONTAINING PROTEIN"/>
    <property type="match status" value="1"/>
</dbReference>
<dbReference type="EMBL" id="UZAH01026749">
    <property type="protein sequence ID" value="VDO84889.1"/>
    <property type="molecule type" value="Genomic_DNA"/>
</dbReference>
<evidence type="ECO:0000313" key="4">
    <source>
        <dbReference type="WBParaSite" id="HPBE_0001038901-mRNA-1"/>
    </source>
</evidence>
<dbReference type="InterPro" id="IPR039884">
    <property type="entry name" value="R3HC1/R3HCL"/>
</dbReference>
<evidence type="ECO:0000313" key="3">
    <source>
        <dbReference type="Proteomes" id="UP000050761"/>
    </source>
</evidence>
<gene>
    <name evidence="2" type="ORF">HPBE_LOCUS10390</name>
</gene>
<reference evidence="4" key="2">
    <citation type="submission" date="2019-09" db="UniProtKB">
        <authorList>
            <consortium name="WormBaseParasite"/>
        </authorList>
    </citation>
    <scope>IDENTIFICATION</scope>
</reference>
<keyword evidence="3" id="KW-1185">Reference proteome</keyword>